<evidence type="ECO:0000256" key="2">
    <source>
        <dbReference type="ARBA" id="ARBA00022576"/>
    </source>
</evidence>
<comment type="similarity">
    <text evidence="4">Belongs to the class-I pyridoxal-phosphate-dependent aminotransferase family.</text>
</comment>
<keyword evidence="7" id="KW-1185">Reference proteome</keyword>
<evidence type="ECO:0000256" key="1">
    <source>
        <dbReference type="ARBA" id="ARBA00001933"/>
    </source>
</evidence>
<dbReference type="OrthoDB" id="9813612at2"/>
<dbReference type="PANTHER" id="PTHR42832">
    <property type="entry name" value="AMINO ACID AMINOTRANSFERASE"/>
    <property type="match status" value="1"/>
</dbReference>
<keyword evidence="3 4" id="KW-0808">Transferase</keyword>
<dbReference type="Proteomes" id="UP000224915">
    <property type="component" value="Unassembled WGS sequence"/>
</dbReference>
<gene>
    <name evidence="6" type="ORF">ATL40_1985</name>
</gene>
<evidence type="ECO:0000313" key="6">
    <source>
        <dbReference type="EMBL" id="PFG20387.1"/>
    </source>
</evidence>
<dbReference type="PROSITE" id="PS00105">
    <property type="entry name" value="AA_TRANSFER_CLASS_1"/>
    <property type="match status" value="1"/>
</dbReference>
<dbReference type="GO" id="GO:0030170">
    <property type="term" value="F:pyridoxal phosphate binding"/>
    <property type="evidence" value="ECO:0007669"/>
    <property type="project" value="InterPro"/>
</dbReference>
<protein>
    <recommendedName>
        <fullName evidence="4">Aminotransferase</fullName>
        <ecNumber evidence="4">2.6.1.-</ecNumber>
    </recommendedName>
</protein>
<organism evidence="6 7">
    <name type="scientific">Serinibacter salmoneus</name>
    <dbReference type="NCBI Taxonomy" id="556530"/>
    <lineage>
        <taxon>Bacteria</taxon>
        <taxon>Bacillati</taxon>
        <taxon>Actinomycetota</taxon>
        <taxon>Actinomycetes</taxon>
        <taxon>Micrococcales</taxon>
        <taxon>Beutenbergiaceae</taxon>
        <taxon>Serinibacter</taxon>
    </lineage>
</organism>
<proteinExistence type="inferred from homology"/>
<reference evidence="6 7" key="1">
    <citation type="submission" date="2017-10" db="EMBL/GenBank/DDBJ databases">
        <title>Sequencing the genomes of 1000 actinobacteria strains.</title>
        <authorList>
            <person name="Klenk H.-P."/>
        </authorList>
    </citation>
    <scope>NUCLEOTIDE SEQUENCE [LARGE SCALE GENOMIC DNA]</scope>
    <source>
        <strain evidence="6 7">DSM 21801</strain>
    </source>
</reference>
<dbReference type="InterPro" id="IPR050881">
    <property type="entry name" value="LL-DAP_aminotransferase"/>
</dbReference>
<dbReference type="InterPro" id="IPR015421">
    <property type="entry name" value="PyrdxlP-dep_Trfase_major"/>
</dbReference>
<accession>A0A2A9D132</accession>
<dbReference type="InterPro" id="IPR015424">
    <property type="entry name" value="PyrdxlP-dep_Trfase"/>
</dbReference>
<dbReference type="SUPFAM" id="SSF53383">
    <property type="entry name" value="PLP-dependent transferases"/>
    <property type="match status" value="1"/>
</dbReference>
<dbReference type="PANTHER" id="PTHR42832:SF3">
    <property type="entry name" value="L-GLUTAMINE--4-(METHYLSULFANYL)-2-OXOBUTANOATE AMINOTRANSFERASE"/>
    <property type="match status" value="1"/>
</dbReference>
<evidence type="ECO:0000313" key="7">
    <source>
        <dbReference type="Proteomes" id="UP000224915"/>
    </source>
</evidence>
<dbReference type="EMBL" id="PDJD01000001">
    <property type="protein sequence ID" value="PFG20387.1"/>
    <property type="molecule type" value="Genomic_DNA"/>
</dbReference>
<name>A0A2A9D132_9MICO</name>
<dbReference type="InterPro" id="IPR004839">
    <property type="entry name" value="Aminotransferase_I/II_large"/>
</dbReference>
<dbReference type="GO" id="GO:0008483">
    <property type="term" value="F:transaminase activity"/>
    <property type="evidence" value="ECO:0007669"/>
    <property type="project" value="UniProtKB-KW"/>
</dbReference>
<dbReference type="InterPro" id="IPR004838">
    <property type="entry name" value="NHTrfase_class1_PyrdxlP-BS"/>
</dbReference>
<dbReference type="NCBIfam" id="TIGR03539">
    <property type="entry name" value="DapC_actino"/>
    <property type="match status" value="1"/>
</dbReference>
<evidence type="ECO:0000259" key="5">
    <source>
        <dbReference type="Pfam" id="PF00155"/>
    </source>
</evidence>
<dbReference type="CDD" id="cd00609">
    <property type="entry name" value="AAT_like"/>
    <property type="match status" value="1"/>
</dbReference>
<dbReference type="Pfam" id="PF00155">
    <property type="entry name" value="Aminotran_1_2"/>
    <property type="match status" value="1"/>
</dbReference>
<feature type="domain" description="Aminotransferase class I/classII large" evidence="5">
    <location>
        <begin position="29"/>
        <end position="382"/>
    </location>
</feature>
<evidence type="ECO:0000256" key="3">
    <source>
        <dbReference type="ARBA" id="ARBA00022679"/>
    </source>
</evidence>
<evidence type="ECO:0000256" key="4">
    <source>
        <dbReference type="RuleBase" id="RU000481"/>
    </source>
</evidence>
<comment type="caution">
    <text evidence="6">The sequence shown here is derived from an EMBL/GenBank/DDBJ whole genome shotgun (WGS) entry which is preliminary data.</text>
</comment>
<dbReference type="InterPro" id="IPR019880">
    <property type="entry name" value="OxyQ"/>
</dbReference>
<dbReference type="Gene3D" id="3.90.1150.10">
    <property type="entry name" value="Aspartate Aminotransferase, domain 1"/>
    <property type="match status" value="1"/>
</dbReference>
<comment type="cofactor">
    <cofactor evidence="1 4">
        <name>pyridoxal 5'-phosphate</name>
        <dbReference type="ChEBI" id="CHEBI:597326"/>
    </cofactor>
</comment>
<dbReference type="EC" id="2.6.1.-" evidence="4"/>
<dbReference type="RefSeq" id="WP_098469379.1">
    <property type="nucleotide sequence ID" value="NZ_PDJD01000001.1"/>
</dbReference>
<dbReference type="Gene3D" id="3.40.640.10">
    <property type="entry name" value="Type I PLP-dependent aspartate aminotransferase-like (Major domain)"/>
    <property type="match status" value="1"/>
</dbReference>
<dbReference type="AlphaFoldDB" id="A0A2A9D132"/>
<sequence>MGFAPLGVAYPWDAVEPLRDRARRHPDGLIDLSIGTPVDPTPALVQAALAEASDAHGYPTVAGPAALREAIADFYARRRGVPGLTTSQVLPTVGSKELVAHLPSELGLGPGDVVVIPSVAYPTYEVGARLAGAEVLVSDDVQAWRGNRAVRLVWVNSPANPSGRVLGVDHLREVVVAAREIGAVVAGDECYALLPWTQPWAGAGVPSILDPRVCDGDLTGLLAVYSLSKQSNLAGYRAAFVAGDEGIIDPLLQLRRHRGMMLPAPVQHAMARALADDAHVTEQVARYAERRSMLTEALPAAGFEIEASEAGLYLWIRAGDGMPLPEPAPGLGPEACWSIMTLLADEGILAGPGIFYGPAGAEHVRVSLTAPTQDVARAAARLRARRS</sequence>
<dbReference type="InterPro" id="IPR015422">
    <property type="entry name" value="PyrdxlP-dep_Trfase_small"/>
</dbReference>
<keyword evidence="2 4" id="KW-0032">Aminotransferase</keyword>